<dbReference type="Proteomes" id="UP001497516">
    <property type="component" value="Chromosome 6"/>
</dbReference>
<sequence length="89" mass="9800">MISSVPNSCPTTDDLALFRTCWDSFSALLFGDEVADGGRRAPTDWSCGRLAEGVSPRHRRRHGRNAVPPTRFASKKTEKTLANKVSPIK</sequence>
<dbReference type="EMBL" id="OZ034819">
    <property type="protein sequence ID" value="CAL1396221.1"/>
    <property type="molecule type" value="Genomic_DNA"/>
</dbReference>
<feature type="region of interest" description="Disordered" evidence="1">
    <location>
        <begin position="53"/>
        <end position="89"/>
    </location>
</feature>
<evidence type="ECO:0000256" key="1">
    <source>
        <dbReference type="SAM" id="MobiDB-lite"/>
    </source>
</evidence>
<dbReference type="AlphaFoldDB" id="A0AAV2FD45"/>
<organism evidence="2 3">
    <name type="scientific">Linum trigynum</name>
    <dbReference type="NCBI Taxonomy" id="586398"/>
    <lineage>
        <taxon>Eukaryota</taxon>
        <taxon>Viridiplantae</taxon>
        <taxon>Streptophyta</taxon>
        <taxon>Embryophyta</taxon>
        <taxon>Tracheophyta</taxon>
        <taxon>Spermatophyta</taxon>
        <taxon>Magnoliopsida</taxon>
        <taxon>eudicotyledons</taxon>
        <taxon>Gunneridae</taxon>
        <taxon>Pentapetalae</taxon>
        <taxon>rosids</taxon>
        <taxon>fabids</taxon>
        <taxon>Malpighiales</taxon>
        <taxon>Linaceae</taxon>
        <taxon>Linum</taxon>
    </lineage>
</organism>
<proteinExistence type="predicted"/>
<gene>
    <name evidence="2" type="ORF">LTRI10_LOCUS36602</name>
</gene>
<evidence type="ECO:0000313" key="3">
    <source>
        <dbReference type="Proteomes" id="UP001497516"/>
    </source>
</evidence>
<reference evidence="2 3" key="1">
    <citation type="submission" date="2024-04" db="EMBL/GenBank/DDBJ databases">
        <authorList>
            <person name="Fracassetti M."/>
        </authorList>
    </citation>
    <scope>NUCLEOTIDE SEQUENCE [LARGE SCALE GENOMIC DNA]</scope>
</reference>
<accession>A0AAV2FD45</accession>
<protein>
    <submittedName>
        <fullName evidence="2">Uncharacterized protein</fullName>
    </submittedName>
</protein>
<keyword evidence="3" id="KW-1185">Reference proteome</keyword>
<evidence type="ECO:0000313" key="2">
    <source>
        <dbReference type="EMBL" id="CAL1396221.1"/>
    </source>
</evidence>
<name>A0AAV2FD45_9ROSI</name>